<dbReference type="RefSeq" id="WP_307406198.1">
    <property type="nucleotide sequence ID" value="NZ_JAUSUR010000001.1"/>
</dbReference>
<keyword evidence="1" id="KW-0472">Membrane</keyword>
<sequence length="386" mass="44445">MNKSYYIKIPEEISKQMDLQENQCVSMHTKDDRLIIRVKPIYNAVLDNLKLIIVPAICCSVLLILNTLGNDNINALHIGFMTNRILNMLMFSSVFCSIWFLVIKDRKEKKLNISFTDKITEIFALSMILYYISNILFIGINIVLKDITFNLYFYSFVVLLMALLTNAIMIKALSSITPIQIIKVIVLLIICCVVFSSFENGSFLWWQHNFSFLGSASAKEPWRFNNMLILMGPLFIFLFKFTFSHLKAVPHTKQFRQLNRLITLIGLSISLIGLFPFNLVETFFQMHNYVATSAIVLIMIMIIGIKYFLPDIPKDFIKKSLIIFSIVLLSAVLYLITLTISLTAFETIAILAVLYWFLMLIKYLLPLTNIIYDKTCTTVIKAITHN</sequence>
<protein>
    <submittedName>
        <fullName evidence="2">Membrane protein</fullName>
    </submittedName>
</protein>
<keyword evidence="1" id="KW-0812">Transmembrane</keyword>
<dbReference type="Proteomes" id="UP001230220">
    <property type="component" value="Unassembled WGS sequence"/>
</dbReference>
<name>A0ABU0E0K2_9FIRM</name>
<accession>A0ABU0E0K2</accession>
<evidence type="ECO:0000313" key="3">
    <source>
        <dbReference type="Proteomes" id="UP001230220"/>
    </source>
</evidence>
<dbReference type="InterPro" id="IPR009339">
    <property type="entry name" value="DUF998"/>
</dbReference>
<proteinExistence type="predicted"/>
<keyword evidence="3" id="KW-1185">Reference proteome</keyword>
<dbReference type="SUPFAM" id="SSF89447">
    <property type="entry name" value="AbrB/MazE/MraZ-like"/>
    <property type="match status" value="1"/>
</dbReference>
<comment type="caution">
    <text evidence="2">The sequence shown here is derived from an EMBL/GenBank/DDBJ whole genome shotgun (WGS) entry which is preliminary data.</text>
</comment>
<keyword evidence="1" id="KW-1133">Transmembrane helix</keyword>
<feature type="transmembrane region" description="Helical" evidence="1">
    <location>
        <begin position="122"/>
        <end position="143"/>
    </location>
</feature>
<feature type="transmembrane region" description="Helical" evidence="1">
    <location>
        <begin position="85"/>
        <end position="102"/>
    </location>
</feature>
<dbReference type="InterPro" id="IPR037914">
    <property type="entry name" value="SpoVT-AbrB_sf"/>
</dbReference>
<organism evidence="2 3">
    <name type="scientific">Breznakia pachnodae</name>
    <dbReference type="NCBI Taxonomy" id="265178"/>
    <lineage>
        <taxon>Bacteria</taxon>
        <taxon>Bacillati</taxon>
        <taxon>Bacillota</taxon>
        <taxon>Erysipelotrichia</taxon>
        <taxon>Erysipelotrichales</taxon>
        <taxon>Erysipelotrichaceae</taxon>
        <taxon>Breznakia</taxon>
    </lineage>
</organism>
<gene>
    <name evidence="2" type="ORF">J2S15_001087</name>
</gene>
<feature type="transmembrane region" description="Helical" evidence="1">
    <location>
        <begin position="226"/>
        <end position="246"/>
    </location>
</feature>
<feature type="transmembrane region" description="Helical" evidence="1">
    <location>
        <begin position="41"/>
        <end position="65"/>
    </location>
</feature>
<reference evidence="2 3" key="1">
    <citation type="submission" date="2023-07" db="EMBL/GenBank/DDBJ databases">
        <title>Genomic Encyclopedia of Type Strains, Phase IV (KMG-IV): sequencing the most valuable type-strain genomes for metagenomic binning, comparative biology and taxonomic classification.</title>
        <authorList>
            <person name="Goeker M."/>
        </authorList>
    </citation>
    <scope>NUCLEOTIDE SEQUENCE [LARGE SCALE GENOMIC DNA]</scope>
    <source>
        <strain evidence="2 3">DSM 16784</strain>
    </source>
</reference>
<evidence type="ECO:0000256" key="1">
    <source>
        <dbReference type="SAM" id="Phobius"/>
    </source>
</evidence>
<evidence type="ECO:0000313" key="2">
    <source>
        <dbReference type="EMBL" id="MDQ0360356.1"/>
    </source>
</evidence>
<feature type="transmembrane region" description="Helical" evidence="1">
    <location>
        <begin position="181"/>
        <end position="206"/>
    </location>
</feature>
<feature type="transmembrane region" description="Helical" evidence="1">
    <location>
        <begin position="321"/>
        <end position="342"/>
    </location>
</feature>
<feature type="transmembrane region" description="Helical" evidence="1">
    <location>
        <begin position="258"/>
        <end position="277"/>
    </location>
</feature>
<feature type="transmembrane region" description="Helical" evidence="1">
    <location>
        <begin position="149"/>
        <end position="169"/>
    </location>
</feature>
<dbReference type="Pfam" id="PF06197">
    <property type="entry name" value="DUF998"/>
    <property type="match status" value="1"/>
</dbReference>
<dbReference type="EMBL" id="JAUSUR010000001">
    <property type="protein sequence ID" value="MDQ0360356.1"/>
    <property type="molecule type" value="Genomic_DNA"/>
</dbReference>
<feature type="transmembrane region" description="Helical" evidence="1">
    <location>
        <begin position="348"/>
        <end position="365"/>
    </location>
</feature>
<feature type="transmembrane region" description="Helical" evidence="1">
    <location>
        <begin position="289"/>
        <end position="309"/>
    </location>
</feature>